<dbReference type="GO" id="GO:0016788">
    <property type="term" value="F:hydrolase activity, acting on ester bonds"/>
    <property type="evidence" value="ECO:0007669"/>
    <property type="project" value="UniProtKB-ARBA"/>
</dbReference>
<dbReference type="PROSITE" id="PS51257">
    <property type="entry name" value="PROKAR_LIPOPROTEIN"/>
    <property type="match status" value="1"/>
</dbReference>
<sequence>MKKFLSTLAICALLFVSCSDDDPTVETTPTDSTPITYTSGSADFSNYVAVGNSLTAGYSDAALFVDGQTNSLPAMLASNFALVGGGDFNIPFMSDNLGGASLGGAPILGNRLVLSFASGSPTPTPVEGSGSTEITNTLSGTFNNMGVPGAKSYHLGAPGYGNVAGVADGLANPYFARFASSATATVIGDAVAQNPTFFSLWIGNNDILSYATGGGVGVDQKDNLDPSTYGSSDITDPNVFASVYDGLLQALTANGADGVVANIPDITTIPYFTTVPHNPLDPTNPDFGPQIPTLNATFAQLNGVFEYLGVPERAIEFSTTSASSLVIKDDSLMDLSAQITQVLVGGGLDAGTAGIYGYLYGQARMANEDDLIVFPSQAVIAQLNEEAFATLQNLGLPAANAGQLAVNGITYPLEDKWVLTPAEQEPVATAHAAYNQTIENLANQYDLAFVDVASFLTTVANEGIQLPDGSTLTATYATGGGFSLDGVHPSPRGYSLLALLFIDAINTKYGSDLPGVNPLDYKGLYIN</sequence>
<keyword evidence="3" id="KW-1185">Reference proteome</keyword>
<dbReference type="OrthoDB" id="9764164at2"/>
<feature type="signal peptide" evidence="1">
    <location>
        <begin position="1"/>
        <end position="20"/>
    </location>
</feature>
<gene>
    <name evidence="2" type="ORF">GJ691_03895</name>
</gene>
<protein>
    <submittedName>
        <fullName evidence="2">G-D-S-L family lipolytic protein</fullName>
    </submittedName>
</protein>
<dbReference type="AlphaFoldDB" id="A0A6I2MKE2"/>
<evidence type="ECO:0000256" key="1">
    <source>
        <dbReference type="SAM" id="SignalP"/>
    </source>
</evidence>
<proteinExistence type="predicted"/>
<feature type="chain" id="PRO_5026019803" evidence="1">
    <location>
        <begin position="21"/>
        <end position="527"/>
    </location>
</feature>
<dbReference type="EMBL" id="WKJH01000002">
    <property type="protein sequence ID" value="MRX63307.1"/>
    <property type="molecule type" value="Genomic_DNA"/>
</dbReference>
<dbReference type="SUPFAM" id="SSF52266">
    <property type="entry name" value="SGNH hydrolase"/>
    <property type="match status" value="2"/>
</dbReference>
<dbReference type="Gene3D" id="3.40.50.1110">
    <property type="entry name" value="SGNH hydrolase"/>
    <property type="match status" value="2"/>
</dbReference>
<keyword evidence="1" id="KW-0732">Signal</keyword>
<organism evidence="2 3">
    <name type="scientific">Maribacter luteus</name>
    <dbReference type="NCBI Taxonomy" id="2594478"/>
    <lineage>
        <taxon>Bacteria</taxon>
        <taxon>Pseudomonadati</taxon>
        <taxon>Bacteroidota</taxon>
        <taxon>Flavobacteriia</taxon>
        <taxon>Flavobacteriales</taxon>
        <taxon>Flavobacteriaceae</taxon>
        <taxon>Maribacter</taxon>
    </lineage>
</organism>
<comment type="caution">
    <text evidence="2">The sequence shown here is derived from an EMBL/GenBank/DDBJ whole genome shotgun (WGS) entry which is preliminary data.</text>
</comment>
<dbReference type="Proteomes" id="UP000443153">
    <property type="component" value="Unassembled WGS sequence"/>
</dbReference>
<evidence type="ECO:0000313" key="3">
    <source>
        <dbReference type="Proteomes" id="UP000443153"/>
    </source>
</evidence>
<name>A0A6I2MKE2_9FLAO</name>
<dbReference type="RefSeq" id="WP_154363976.1">
    <property type="nucleotide sequence ID" value="NZ_WKJH01000002.1"/>
</dbReference>
<reference evidence="2 3" key="1">
    <citation type="submission" date="2019-11" db="EMBL/GenBank/DDBJ databases">
        <title>Maribacter lutea sp. nov., a marine bacterium isolated from intertidal sand.</title>
        <authorList>
            <person name="Liu A."/>
        </authorList>
    </citation>
    <scope>NUCLEOTIDE SEQUENCE [LARGE SCALE GENOMIC DNA]</scope>
    <source>
        <strain evidence="2 3">RZ05</strain>
    </source>
</reference>
<dbReference type="InterPro" id="IPR036514">
    <property type="entry name" value="SGNH_hydro_sf"/>
</dbReference>
<accession>A0A6I2MKE2</accession>
<evidence type="ECO:0000313" key="2">
    <source>
        <dbReference type="EMBL" id="MRX63307.1"/>
    </source>
</evidence>